<dbReference type="EMBL" id="LJOD01000006">
    <property type="protein sequence ID" value="KPE51192.1"/>
    <property type="molecule type" value="Genomic_DNA"/>
</dbReference>
<sequence length="79" mass="9370">MNINIYPQIIEVKKSDSVVLRNTNSKNEYYVTLINKENITYNKSNGFKYDTIPHIKTVIKCKECKEESYGFFIKKNKKE</sequence>
<organism evidence="1 2">
    <name type="scientific">Chryseobacterium indologenes</name>
    <name type="common">Flavobacterium indologenes</name>
    <dbReference type="NCBI Taxonomy" id="253"/>
    <lineage>
        <taxon>Bacteria</taxon>
        <taxon>Pseudomonadati</taxon>
        <taxon>Bacteroidota</taxon>
        <taxon>Flavobacteriia</taxon>
        <taxon>Flavobacteriales</taxon>
        <taxon>Weeksellaceae</taxon>
        <taxon>Chryseobacterium group</taxon>
        <taxon>Chryseobacterium</taxon>
    </lineage>
</organism>
<dbReference type="PATRIC" id="fig|253.9.peg.4031"/>
<dbReference type="Proteomes" id="UP000037953">
    <property type="component" value="Unassembled WGS sequence"/>
</dbReference>
<proteinExistence type="predicted"/>
<gene>
    <name evidence="1" type="ORF">AOB46_11025</name>
</gene>
<comment type="caution">
    <text evidence="1">The sequence shown here is derived from an EMBL/GenBank/DDBJ whole genome shotgun (WGS) entry which is preliminary data.</text>
</comment>
<evidence type="ECO:0000313" key="2">
    <source>
        <dbReference type="Proteomes" id="UP000037953"/>
    </source>
</evidence>
<accession>A0A0N0IWB3</accession>
<dbReference type="AlphaFoldDB" id="A0A0N0IWB3"/>
<reference evidence="2" key="2">
    <citation type="submission" date="2015-09" db="EMBL/GenBank/DDBJ databases">
        <title>Draft genome sequence of a multidrug-resistant Chryseobacterium indologenes isolate from Malaysia.</title>
        <authorList>
            <person name="Yu C.Y."/>
            <person name="Ang G.Y."/>
            <person name="Chan K.-G."/>
        </authorList>
    </citation>
    <scope>NUCLEOTIDE SEQUENCE [LARGE SCALE GENOMIC DNA]</scope>
    <source>
        <strain evidence="2">CI_885</strain>
    </source>
</reference>
<protein>
    <submittedName>
        <fullName evidence="1">Uncharacterized protein</fullName>
    </submittedName>
</protein>
<reference evidence="1 2" key="1">
    <citation type="journal article" date="2015" name="Genom Data">
        <title>Draft genome sequence of a multidrug-resistant Chryseobacterium indologenes isolate from Malaysia.</title>
        <authorList>
            <person name="Yu C.Y."/>
            <person name="Ang G.Y."/>
            <person name="Cheng H.J."/>
            <person name="Cheong Y.M."/>
            <person name="Yin W.F."/>
            <person name="Chan K.G."/>
        </authorList>
    </citation>
    <scope>NUCLEOTIDE SEQUENCE [LARGE SCALE GENOMIC DNA]</scope>
    <source>
        <strain evidence="1 2">CI_885</strain>
    </source>
</reference>
<name>A0A0N0IWB3_CHRID</name>
<evidence type="ECO:0000313" key="1">
    <source>
        <dbReference type="EMBL" id="KPE51192.1"/>
    </source>
</evidence>